<dbReference type="Gene3D" id="1.10.1200.10">
    <property type="entry name" value="ACP-like"/>
    <property type="match status" value="1"/>
</dbReference>
<dbReference type="InterPro" id="IPR036736">
    <property type="entry name" value="ACP-like_sf"/>
</dbReference>
<dbReference type="KEGG" id="sgs:AVL59_22210"/>
<organism evidence="2 5">
    <name type="scientific">Streptomyces griseochromogenes</name>
    <dbReference type="NCBI Taxonomy" id="68214"/>
    <lineage>
        <taxon>Bacteria</taxon>
        <taxon>Bacillati</taxon>
        <taxon>Actinomycetota</taxon>
        <taxon>Actinomycetes</taxon>
        <taxon>Kitasatosporales</taxon>
        <taxon>Streptomycetaceae</taxon>
        <taxon>Streptomyces</taxon>
    </lineage>
</organism>
<dbReference type="EMBL" id="JAGGLP010000027">
    <property type="protein sequence ID" value="MBP2055145.1"/>
    <property type="molecule type" value="Genomic_DNA"/>
</dbReference>
<sequence length="79" mass="8687">MSALFDHMTALLSERFGIPTEEIRPEAKLRSLDLDSLAMVEFGLVAEKEYGVQVSEDDVSSEDTVADLARVIEEKGGEV</sequence>
<protein>
    <submittedName>
        <fullName evidence="4">Acyl carrier protein</fullName>
    </submittedName>
</protein>
<dbReference type="Proteomes" id="UP000092659">
    <property type="component" value="Chromosome"/>
</dbReference>
<evidence type="ECO:0000313" key="3">
    <source>
        <dbReference type="EMBL" id="ANP52110.1"/>
    </source>
</evidence>
<evidence type="ECO:0000313" key="2">
    <source>
        <dbReference type="EMBL" id="ANP51924.1"/>
    </source>
</evidence>
<dbReference type="Pfam" id="PF00550">
    <property type="entry name" value="PP-binding"/>
    <property type="match status" value="1"/>
</dbReference>
<reference evidence="2 5" key="1">
    <citation type="submission" date="2016-06" db="EMBL/GenBank/DDBJ databases">
        <title>Complete genome sequence of Streptomyces griseochromogenes ATCC 14511, the Blasticidin S producer.</title>
        <authorList>
            <person name="Wu L."/>
        </authorList>
    </citation>
    <scope>NUCLEOTIDE SEQUENCE [LARGE SCALE GENOMIC DNA]</scope>
    <source>
        <strain evidence="2 5">ATCC 14511</strain>
    </source>
</reference>
<evidence type="ECO:0000259" key="1">
    <source>
        <dbReference type="PROSITE" id="PS50075"/>
    </source>
</evidence>
<dbReference type="InterPro" id="IPR009081">
    <property type="entry name" value="PP-bd_ACP"/>
</dbReference>
<dbReference type="STRING" id="68214.AVL59_22210"/>
<gene>
    <name evidence="2" type="ORF">AVL59_22210</name>
    <name evidence="3" type="ORF">AVL59_23345</name>
    <name evidence="4" type="ORF">J2Z21_008158</name>
</gene>
<dbReference type="AlphaFoldDB" id="A0A1B1AZB7"/>
<evidence type="ECO:0000313" key="4">
    <source>
        <dbReference type="EMBL" id="MBP2055145.1"/>
    </source>
</evidence>
<keyword evidence="6" id="KW-1185">Reference proteome</keyword>
<reference evidence="4 6" key="2">
    <citation type="submission" date="2021-03" db="EMBL/GenBank/DDBJ databases">
        <title>Genomic Encyclopedia of Type Strains, Phase IV (KMG-IV): sequencing the most valuable type-strain genomes for metagenomic binning, comparative biology and taxonomic classification.</title>
        <authorList>
            <person name="Goeker M."/>
        </authorList>
    </citation>
    <scope>NUCLEOTIDE SEQUENCE [LARGE SCALE GENOMIC DNA]</scope>
    <source>
        <strain evidence="4 6">DSM 40499</strain>
    </source>
</reference>
<dbReference type="Proteomes" id="UP001519309">
    <property type="component" value="Unassembled WGS sequence"/>
</dbReference>
<feature type="domain" description="Carrier" evidence="1">
    <location>
        <begin position="2"/>
        <end position="76"/>
    </location>
</feature>
<dbReference type="RefSeq" id="WP_067307203.1">
    <property type="nucleotide sequence ID" value="NZ_CP016279.1"/>
</dbReference>
<dbReference type="OrthoDB" id="3192863at2"/>
<dbReference type="KEGG" id="sgs:AVL59_23345"/>
<accession>A0A1B1AZB7</accession>
<dbReference type="PROSITE" id="PS50075">
    <property type="entry name" value="CARRIER"/>
    <property type="match status" value="1"/>
</dbReference>
<dbReference type="EMBL" id="CP016279">
    <property type="protein sequence ID" value="ANP52110.1"/>
    <property type="molecule type" value="Genomic_DNA"/>
</dbReference>
<proteinExistence type="predicted"/>
<dbReference type="EMBL" id="CP016279">
    <property type="protein sequence ID" value="ANP51924.1"/>
    <property type="molecule type" value="Genomic_DNA"/>
</dbReference>
<name>A0A1B1AZB7_9ACTN</name>
<dbReference type="SUPFAM" id="SSF47336">
    <property type="entry name" value="ACP-like"/>
    <property type="match status" value="1"/>
</dbReference>
<evidence type="ECO:0000313" key="5">
    <source>
        <dbReference type="Proteomes" id="UP000092659"/>
    </source>
</evidence>
<evidence type="ECO:0000313" key="6">
    <source>
        <dbReference type="Proteomes" id="UP001519309"/>
    </source>
</evidence>